<dbReference type="Proteomes" id="UP001234989">
    <property type="component" value="Chromosome 1"/>
</dbReference>
<feature type="compositionally biased region" description="Low complexity" evidence="13">
    <location>
        <begin position="617"/>
        <end position="626"/>
    </location>
</feature>
<dbReference type="EMBL" id="CP133612">
    <property type="protein sequence ID" value="WMV12610.1"/>
    <property type="molecule type" value="Genomic_DNA"/>
</dbReference>
<organism evidence="15 16">
    <name type="scientific">Solanum verrucosum</name>
    <dbReference type="NCBI Taxonomy" id="315347"/>
    <lineage>
        <taxon>Eukaryota</taxon>
        <taxon>Viridiplantae</taxon>
        <taxon>Streptophyta</taxon>
        <taxon>Embryophyta</taxon>
        <taxon>Tracheophyta</taxon>
        <taxon>Spermatophyta</taxon>
        <taxon>Magnoliopsida</taxon>
        <taxon>eudicotyledons</taxon>
        <taxon>Gunneridae</taxon>
        <taxon>Pentapetalae</taxon>
        <taxon>asterids</taxon>
        <taxon>lamiids</taxon>
        <taxon>Solanales</taxon>
        <taxon>Solanaceae</taxon>
        <taxon>Solanoideae</taxon>
        <taxon>Solaneae</taxon>
        <taxon>Solanum</taxon>
    </lineage>
</organism>
<evidence type="ECO:0000313" key="15">
    <source>
        <dbReference type="EMBL" id="WMV12610.1"/>
    </source>
</evidence>
<evidence type="ECO:0000256" key="3">
    <source>
        <dbReference type="ARBA" id="ARBA00005520"/>
    </source>
</evidence>
<accession>A0AAF0TGR9</accession>
<comment type="catalytic activity">
    <reaction evidence="12">
        <text>GTP + 4 H2O = 2,5-diamino-6-hydroxy-4-(5-phosphoribosylamino)-pyrimidine + formate + 2 phosphate + 3 H(+)</text>
        <dbReference type="Rhea" id="RHEA:23704"/>
        <dbReference type="ChEBI" id="CHEBI:15377"/>
        <dbReference type="ChEBI" id="CHEBI:15378"/>
        <dbReference type="ChEBI" id="CHEBI:15740"/>
        <dbReference type="ChEBI" id="CHEBI:37565"/>
        <dbReference type="ChEBI" id="CHEBI:43474"/>
        <dbReference type="ChEBI" id="CHEBI:58614"/>
        <dbReference type="EC" id="3.5.4.25"/>
    </reaction>
</comment>
<dbReference type="Pfam" id="PF00926">
    <property type="entry name" value="DHBP_synthase"/>
    <property type="match status" value="2"/>
</dbReference>
<dbReference type="GO" id="GO:0005525">
    <property type="term" value="F:GTP binding"/>
    <property type="evidence" value="ECO:0007669"/>
    <property type="project" value="UniProtKB-KW"/>
</dbReference>
<dbReference type="AlphaFoldDB" id="A0AAF0TGR9"/>
<evidence type="ECO:0000256" key="4">
    <source>
        <dbReference type="ARBA" id="ARBA00008976"/>
    </source>
</evidence>
<keyword evidence="7" id="KW-0479">Metal-binding</keyword>
<evidence type="ECO:0000256" key="10">
    <source>
        <dbReference type="ARBA" id="ARBA00022833"/>
    </source>
</evidence>
<feature type="compositionally biased region" description="Polar residues" evidence="13">
    <location>
        <begin position="627"/>
        <end position="639"/>
    </location>
</feature>
<dbReference type="NCBIfam" id="TIGR00505">
    <property type="entry name" value="ribA"/>
    <property type="match status" value="1"/>
</dbReference>
<feature type="domain" description="GTP cyclohydrolase II" evidence="14">
    <location>
        <begin position="420"/>
        <end position="584"/>
    </location>
</feature>
<comment type="pathway">
    <text evidence="2">Cofactor biosynthesis; riboflavin biosynthesis; 5-amino-6-(D-ribitylamino)uracil from GTP: step 1/4.</text>
</comment>
<dbReference type="PANTHER" id="PTHR21327:SF48">
    <property type="entry name" value="BIFUNCTIONAL RIBOFLAVIN BIOSYNTHESIS PROTEIN RIBA 1, CHLOROPLASTIC"/>
    <property type="match status" value="1"/>
</dbReference>
<evidence type="ECO:0000256" key="9">
    <source>
        <dbReference type="ARBA" id="ARBA00022801"/>
    </source>
</evidence>
<dbReference type="InterPro" id="IPR000926">
    <property type="entry name" value="RibA"/>
</dbReference>
<dbReference type="FunFam" id="3.40.50.10990:FF:000001">
    <property type="entry name" value="Riboflavin biosynthesis protein RibBA"/>
    <property type="match status" value="1"/>
</dbReference>
<dbReference type="InterPro" id="IPR017945">
    <property type="entry name" value="DHBP_synth_RibB-like_a/b_dom"/>
</dbReference>
<keyword evidence="8" id="KW-0547">Nucleotide-binding</keyword>
<dbReference type="Pfam" id="PF00925">
    <property type="entry name" value="GTP_cyclohydro2"/>
    <property type="match status" value="1"/>
</dbReference>
<dbReference type="GO" id="GO:0046872">
    <property type="term" value="F:metal ion binding"/>
    <property type="evidence" value="ECO:0007669"/>
    <property type="project" value="UniProtKB-KW"/>
</dbReference>
<dbReference type="GO" id="GO:0008686">
    <property type="term" value="F:3,4-dihydroxy-2-butanone-4-phosphate synthase activity"/>
    <property type="evidence" value="ECO:0007669"/>
    <property type="project" value="InterPro"/>
</dbReference>
<proteinExistence type="inferred from homology"/>
<evidence type="ECO:0000256" key="7">
    <source>
        <dbReference type="ARBA" id="ARBA00022723"/>
    </source>
</evidence>
<evidence type="ECO:0000256" key="5">
    <source>
        <dbReference type="ARBA" id="ARBA00012762"/>
    </source>
</evidence>
<comment type="similarity">
    <text evidence="3">In the N-terminal section; belongs to the DHBP synthase family.</text>
</comment>
<keyword evidence="16" id="KW-1185">Reference proteome</keyword>
<keyword evidence="10" id="KW-0862">Zinc</keyword>
<keyword evidence="11" id="KW-0342">GTP-binding</keyword>
<feature type="region of interest" description="Disordered" evidence="13">
    <location>
        <begin position="613"/>
        <end position="639"/>
    </location>
</feature>
<dbReference type="GO" id="GO:0003935">
    <property type="term" value="F:GTP cyclohydrolase II activity"/>
    <property type="evidence" value="ECO:0007669"/>
    <property type="project" value="UniProtKB-EC"/>
</dbReference>
<name>A0AAF0TGR9_SOLVR</name>
<dbReference type="InterPro" id="IPR032677">
    <property type="entry name" value="GTP_cyclohydro_II"/>
</dbReference>
<dbReference type="NCBIfam" id="TIGR00506">
    <property type="entry name" value="ribB"/>
    <property type="match status" value="1"/>
</dbReference>
<dbReference type="HAMAP" id="MF_00179">
    <property type="entry name" value="RibA"/>
    <property type="match status" value="1"/>
</dbReference>
<dbReference type="SUPFAM" id="SSF142695">
    <property type="entry name" value="RibA-like"/>
    <property type="match status" value="1"/>
</dbReference>
<gene>
    <name evidence="15" type="ORF">MTR67_005995</name>
</gene>
<keyword evidence="6" id="KW-0686">Riboflavin biosynthesis</keyword>
<evidence type="ECO:0000313" key="16">
    <source>
        <dbReference type="Proteomes" id="UP001234989"/>
    </source>
</evidence>
<evidence type="ECO:0000256" key="2">
    <source>
        <dbReference type="ARBA" id="ARBA00004853"/>
    </source>
</evidence>
<evidence type="ECO:0000256" key="11">
    <source>
        <dbReference type="ARBA" id="ARBA00023134"/>
    </source>
</evidence>
<keyword evidence="9" id="KW-0378">Hydrolase</keyword>
<protein>
    <recommendedName>
        <fullName evidence="5">GTP cyclohydrolase II</fullName>
        <ecNumber evidence="5">3.5.4.25</ecNumber>
    </recommendedName>
</protein>
<dbReference type="PANTHER" id="PTHR21327">
    <property type="entry name" value="GTP CYCLOHYDROLASE II-RELATED"/>
    <property type="match status" value="1"/>
</dbReference>
<dbReference type="Gene3D" id="3.90.870.10">
    <property type="entry name" value="DHBP synthase"/>
    <property type="match status" value="1"/>
</dbReference>
<dbReference type="GO" id="GO:0009507">
    <property type="term" value="C:chloroplast"/>
    <property type="evidence" value="ECO:0007669"/>
    <property type="project" value="TreeGrafter"/>
</dbReference>
<dbReference type="GO" id="GO:0009231">
    <property type="term" value="P:riboflavin biosynthetic process"/>
    <property type="evidence" value="ECO:0007669"/>
    <property type="project" value="UniProtKB-KW"/>
</dbReference>
<dbReference type="InterPro" id="IPR000422">
    <property type="entry name" value="DHBP_synthase_RibB"/>
</dbReference>
<dbReference type="HAMAP" id="MF_00180">
    <property type="entry name" value="RibB"/>
    <property type="match status" value="1"/>
</dbReference>
<evidence type="ECO:0000256" key="8">
    <source>
        <dbReference type="ARBA" id="ARBA00022741"/>
    </source>
</evidence>
<comment type="similarity">
    <text evidence="4">In the C-terminal section; belongs to the GTP cyclohydrolase II family.</text>
</comment>
<dbReference type="CDD" id="cd00641">
    <property type="entry name" value="GTP_cyclohydro2"/>
    <property type="match status" value="1"/>
</dbReference>
<dbReference type="NCBIfam" id="NF001591">
    <property type="entry name" value="PRK00393.1"/>
    <property type="match status" value="1"/>
</dbReference>
<dbReference type="Gene3D" id="3.40.50.10990">
    <property type="entry name" value="GTP cyclohydrolase II"/>
    <property type="match status" value="1"/>
</dbReference>
<evidence type="ECO:0000256" key="6">
    <source>
        <dbReference type="ARBA" id="ARBA00022619"/>
    </source>
</evidence>
<dbReference type="InterPro" id="IPR016299">
    <property type="entry name" value="Riboflavin_synth_RibBA"/>
</dbReference>
<reference evidence="15" key="1">
    <citation type="submission" date="2023-08" db="EMBL/GenBank/DDBJ databases">
        <title>A de novo genome assembly of Solanum verrucosum Schlechtendal, a Mexican diploid species geographically isolated from the other diploid A-genome species in potato relatives.</title>
        <authorList>
            <person name="Hosaka K."/>
        </authorList>
    </citation>
    <scope>NUCLEOTIDE SEQUENCE</scope>
    <source>
        <tissue evidence="15">Young leaves</tissue>
    </source>
</reference>
<sequence length="639" mass="68695">MLNPSTIQSSLQRLISGTLIRLTRSSSGSRGFTLPLKDTTFMASINISFPSTSLSRSQALKNFKLFNGLHSGDLVSLNGVSSGSFIRLNARPHLTIKNDFKINSALLSGEGDIRSQSRGEASLFSSLSTGTETQPDAVTFATLEADGVPTTSGFLSDDDECDLDCPTEGFSSVPEAIEDIRQGKMVLVTDDEDRENEGDLVMAASKATSEAMAFFVKYGTGIVCVSMTEEHLERLQLPLMVNDKKNEEKLCTAFTVSVVCINLITYVCISFCKGGVGGGMGDVQGSFLNGKINGKTIMQDAKHGTTTGVSAHDRATTVLALASGDSKPEDFNRPGHIFPLKYREGGVLKRAGHTEASVDLAVLAGLDPVGVICEVVDDDGSMARLPMLRKFAKEHNLKIISVADLIRYRRKTDQLVEHASAARIPTMWGPFTAHCFKSIIDGIEHIAMVKGDIGDGQDILVRVHSECLTGDIFGSARCDCGSQLATAMQQIEAAGRGVLVYLRGHEGRGIGLGHKLRAYNLQDAGRDTVEANEDLGLPIDSREYGVGAQILRDLGVRTMKLMTNNPAKYSGLKGYGLAISGRVPVVTPITKDNKRYLETKRAKMGHVYGLNLIRPATSTSTSTSTTNGKPNSENTSTIR</sequence>
<evidence type="ECO:0000256" key="13">
    <source>
        <dbReference type="SAM" id="MobiDB-lite"/>
    </source>
</evidence>
<comment type="cofactor">
    <cofactor evidence="1">
        <name>Zn(2+)</name>
        <dbReference type="ChEBI" id="CHEBI:29105"/>
    </cofactor>
</comment>
<dbReference type="SUPFAM" id="SSF55821">
    <property type="entry name" value="YrdC/RibB"/>
    <property type="match status" value="2"/>
</dbReference>
<evidence type="ECO:0000256" key="12">
    <source>
        <dbReference type="ARBA" id="ARBA00049295"/>
    </source>
</evidence>
<evidence type="ECO:0000256" key="1">
    <source>
        <dbReference type="ARBA" id="ARBA00001947"/>
    </source>
</evidence>
<dbReference type="EC" id="3.5.4.25" evidence="5"/>
<evidence type="ECO:0000259" key="14">
    <source>
        <dbReference type="Pfam" id="PF00925"/>
    </source>
</evidence>
<dbReference type="InterPro" id="IPR036144">
    <property type="entry name" value="RibA-like_sf"/>
</dbReference>
<dbReference type="HAMAP" id="MF_01283">
    <property type="entry name" value="RibBA"/>
    <property type="match status" value="1"/>
</dbReference>